<feature type="domain" description="TRAM" evidence="2">
    <location>
        <begin position="61"/>
        <end position="115"/>
    </location>
</feature>
<dbReference type="Gene3D" id="3.30.750.200">
    <property type="match status" value="1"/>
</dbReference>
<keyword evidence="1 3" id="KW-0808">Transferase</keyword>
<dbReference type="InterPro" id="IPR058240">
    <property type="entry name" value="rSAM_sf"/>
</dbReference>
<sequence length="132" mass="13679">MFGQSLQIVDDCGLTHLHVFPYSPRPGTPAARMPQLAKAVIKERAARLRARGEVALLAHLAAETGRRRAVLVEKPGLGRTEQFTLTEIAGGAPGEIVEATITGHTGRALVARLAAAPGAGAHSCPEAGTEAA</sequence>
<comment type="caution">
    <text evidence="3">The sequence shown here is derived from an EMBL/GenBank/DDBJ whole genome shotgun (WGS) entry which is preliminary data.</text>
</comment>
<dbReference type="SUPFAM" id="SSF102114">
    <property type="entry name" value="Radical SAM enzymes"/>
    <property type="match status" value="1"/>
</dbReference>
<gene>
    <name evidence="3" type="primary">miaB_2</name>
    <name evidence="3" type="ORF">A6302_03494</name>
</gene>
<evidence type="ECO:0000256" key="1">
    <source>
        <dbReference type="ARBA" id="ARBA00022679"/>
    </source>
</evidence>
<dbReference type="PATRIC" id="fig|1439726.3.peg.3679"/>
<reference evidence="3 4" key="1">
    <citation type="submission" date="2016-07" db="EMBL/GenBank/DDBJ databases">
        <title>Draft Genome Sequence of Methylobrevis pamukkalensis PK2.</title>
        <authorList>
            <person name="Vasilenko O.V."/>
            <person name="Doronina N.V."/>
            <person name="Shmareva M.N."/>
            <person name="Tarlachkov S.V."/>
            <person name="Mustakhimov I."/>
            <person name="Trotsenko Y.A."/>
        </authorList>
    </citation>
    <scope>NUCLEOTIDE SEQUENCE [LARGE SCALE GENOMIC DNA]</scope>
    <source>
        <strain evidence="3 4">PK2</strain>
    </source>
</reference>
<dbReference type="PROSITE" id="PS50926">
    <property type="entry name" value="TRAM"/>
    <property type="match status" value="1"/>
</dbReference>
<dbReference type="GO" id="GO:0016740">
    <property type="term" value="F:transferase activity"/>
    <property type="evidence" value="ECO:0007669"/>
    <property type="project" value="UniProtKB-KW"/>
</dbReference>
<name>A0A1E3GYS9_9HYPH</name>
<proteinExistence type="predicted"/>
<dbReference type="Proteomes" id="UP000094622">
    <property type="component" value="Unassembled WGS sequence"/>
</dbReference>
<dbReference type="EMBL" id="MCRJ01000104">
    <property type="protein sequence ID" value="ODN69184.1"/>
    <property type="molecule type" value="Genomic_DNA"/>
</dbReference>
<evidence type="ECO:0000259" key="2">
    <source>
        <dbReference type="PROSITE" id="PS50926"/>
    </source>
</evidence>
<evidence type="ECO:0000313" key="3">
    <source>
        <dbReference type="EMBL" id="ODN69184.1"/>
    </source>
</evidence>
<dbReference type="AlphaFoldDB" id="A0A1E3GYS9"/>
<evidence type="ECO:0000313" key="4">
    <source>
        <dbReference type="Proteomes" id="UP000094622"/>
    </source>
</evidence>
<protein>
    <submittedName>
        <fullName evidence="3">(Dimethylallyl)adenosine tRNA methylthiotransferase MiaB</fullName>
    </submittedName>
</protein>
<dbReference type="InterPro" id="IPR002792">
    <property type="entry name" value="TRAM_dom"/>
</dbReference>
<organism evidence="3 4">
    <name type="scientific">Methylobrevis pamukkalensis</name>
    <dbReference type="NCBI Taxonomy" id="1439726"/>
    <lineage>
        <taxon>Bacteria</taxon>
        <taxon>Pseudomonadati</taxon>
        <taxon>Pseudomonadota</taxon>
        <taxon>Alphaproteobacteria</taxon>
        <taxon>Hyphomicrobiales</taxon>
        <taxon>Pleomorphomonadaceae</taxon>
        <taxon>Methylobrevis</taxon>
    </lineage>
</organism>
<accession>A0A1E3GYS9</accession>
<keyword evidence="4" id="KW-1185">Reference proteome</keyword>